<dbReference type="Gene3D" id="3.40.50.720">
    <property type="entry name" value="NAD(P)-binding Rossmann-like Domain"/>
    <property type="match status" value="2"/>
</dbReference>
<keyword evidence="4 7" id="KW-0560">Oxidoreductase</keyword>
<evidence type="ECO:0000256" key="4">
    <source>
        <dbReference type="ARBA" id="ARBA00023002"/>
    </source>
</evidence>
<dbReference type="SMART" id="SM00984">
    <property type="entry name" value="UDPG_MGDP_dh_C"/>
    <property type="match status" value="1"/>
</dbReference>
<dbReference type="Pfam" id="PF00984">
    <property type="entry name" value="UDPG_MGDP_dh"/>
    <property type="match status" value="1"/>
</dbReference>
<dbReference type="SUPFAM" id="SSF48179">
    <property type="entry name" value="6-phosphogluconate dehydrogenase C-terminal domain-like"/>
    <property type="match status" value="1"/>
</dbReference>
<dbReference type="InterPro" id="IPR036291">
    <property type="entry name" value="NAD(P)-bd_dom_sf"/>
</dbReference>
<feature type="active site" description="Nucleophile" evidence="8">
    <location>
        <position position="308"/>
    </location>
</feature>
<organism evidence="12 13">
    <name type="scientific">Decorospora gaudefroyi</name>
    <dbReference type="NCBI Taxonomy" id="184978"/>
    <lineage>
        <taxon>Eukaryota</taxon>
        <taxon>Fungi</taxon>
        <taxon>Dikarya</taxon>
        <taxon>Ascomycota</taxon>
        <taxon>Pezizomycotina</taxon>
        <taxon>Dothideomycetes</taxon>
        <taxon>Pleosporomycetidae</taxon>
        <taxon>Pleosporales</taxon>
        <taxon>Pleosporineae</taxon>
        <taxon>Pleosporaceae</taxon>
        <taxon>Decorospora</taxon>
    </lineage>
</organism>
<evidence type="ECO:0000259" key="11">
    <source>
        <dbReference type="SMART" id="SM00984"/>
    </source>
</evidence>
<dbReference type="AlphaFoldDB" id="A0A6A5KQU6"/>
<dbReference type="GO" id="GO:0051287">
    <property type="term" value="F:NAD binding"/>
    <property type="evidence" value="ECO:0007669"/>
    <property type="project" value="InterPro"/>
</dbReference>
<dbReference type="Gene3D" id="1.20.5.100">
    <property type="entry name" value="Cytochrome c1, transmembrane anchor, C-terminal"/>
    <property type="match status" value="1"/>
</dbReference>
<dbReference type="GO" id="GO:0005634">
    <property type="term" value="C:nucleus"/>
    <property type="evidence" value="ECO:0007669"/>
    <property type="project" value="TreeGrafter"/>
</dbReference>
<feature type="binding site" evidence="9">
    <location>
        <position position="66"/>
    </location>
    <ligand>
        <name>NAD(+)</name>
        <dbReference type="ChEBI" id="CHEBI:57540"/>
    </ligand>
</feature>
<accession>A0A6A5KQU6</accession>
<evidence type="ECO:0000256" key="6">
    <source>
        <dbReference type="ARBA" id="ARBA00047473"/>
    </source>
</evidence>
<comment type="similarity">
    <text evidence="2 7">Belongs to the UDP-glucose/GDP-mannose dehydrogenase family.</text>
</comment>
<reference evidence="12" key="1">
    <citation type="submission" date="2020-01" db="EMBL/GenBank/DDBJ databases">
        <authorList>
            <consortium name="DOE Joint Genome Institute"/>
            <person name="Haridas S."/>
            <person name="Albert R."/>
            <person name="Binder M."/>
            <person name="Bloem J."/>
            <person name="Labutti K."/>
            <person name="Salamov A."/>
            <person name="Andreopoulos B."/>
            <person name="Baker S.E."/>
            <person name="Barry K."/>
            <person name="Bills G."/>
            <person name="Bluhm B.H."/>
            <person name="Cannon C."/>
            <person name="Castanera R."/>
            <person name="Culley D.E."/>
            <person name="Daum C."/>
            <person name="Ezra D."/>
            <person name="Gonzalez J.B."/>
            <person name="Henrissat B."/>
            <person name="Kuo A."/>
            <person name="Liang C."/>
            <person name="Lipzen A."/>
            <person name="Lutzoni F."/>
            <person name="Magnuson J."/>
            <person name="Mondo S."/>
            <person name="Nolan M."/>
            <person name="Ohm R."/>
            <person name="Pangilinan J."/>
            <person name="Park H.-J."/>
            <person name="Ramirez L."/>
            <person name="Alfaro M."/>
            <person name="Sun H."/>
            <person name="Tritt A."/>
            <person name="Yoshinaga Y."/>
            <person name="Zwiers L.-H."/>
            <person name="Turgeon B.G."/>
            <person name="Goodwin S.B."/>
            <person name="Spatafora J.W."/>
            <person name="Crous P.W."/>
            <person name="Grigoriev I.V."/>
        </authorList>
    </citation>
    <scope>NUCLEOTIDE SEQUENCE</scope>
    <source>
        <strain evidence="12">P77</strain>
    </source>
</reference>
<dbReference type="PANTHER" id="PTHR11374">
    <property type="entry name" value="UDP-GLUCOSE DEHYDROGENASE/UDP-MANNAC DEHYDROGENASE"/>
    <property type="match status" value="1"/>
</dbReference>
<dbReference type="InterPro" id="IPR014027">
    <property type="entry name" value="UDP-Glc/GDP-Man_DH_C"/>
</dbReference>
<keyword evidence="5 7" id="KW-0520">NAD</keyword>
<sequence length="527" mass="56984">MSTSLRQDAGPMPVTPLRASNDTKPPKRITKVCCVGAGYVGGPTSAVMAIKNPQIQVTVVDYDAKRIAAWQSDNLPIFEPGLLGVVKPARDGIPNNRAPNLFFSTDVDRCIAEAELILLSVNTPTKMLGQGAGHASELCYLESAVRKIGEVAESSKIIVEKSTVPCRAAETLRDVLRATGKPGVDFEILSNPEFLAEGTAIQNLLEPDRVLIGSLNTPQGLEAARALAAIYTSWVDAERIITINLYSSELAKLAANALLAQRISSINALSAMCEAVGADIDEVSFAVGLDKRIGSRMLKASVGFGGSCFRKDILSLAYIAESLHLFEVAEYWRSVININEYQKDRFTRRIVRCLFNSLSNKSLAILGFAYKKNTGDTRETAAITVINNLLAEGANVRVYDPQVKESQIRRDLEGSSASPHLVRDKLTVWSSTYEACAGADAVVILTEWDEFSNKSAAAAAAGDHVQDARNGARTEEEAANGPMSWKRVSQIMRKPMYVFDGRNVVDPAPLEALGFRVESVGKSRSGS</sequence>
<dbReference type="PIRSF" id="PIRSF500133">
    <property type="entry name" value="UDPglc_DH_euk"/>
    <property type="match status" value="1"/>
</dbReference>
<feature type="binding site" evidence="9">
    <location>
        <begin position="36"/>
        <end position="41"/>
    </location>
    <ligand>
        <name>NAD(+)</name>
        <dbReference type="ChEBI" id="CHEBI:57540"/>
    </ligand>
</feature>
<dbReference type="FunFam" id="1.20.5.100:FF:000001">
    <property type="entry name" value="UDP-glucose 6-dehydrogenase"/>
    <property type="match status" value="1"/>
</dbReference>
<protein>
    <recommendedName>
        <fullName evidence="3 7">UDP-glucose 6-dehydrogenase</fullName>
        <ecNumber evidence="3 7">1.1.1.22</ecNumber>
    </recommendedName>
</protein>
<dbReference type="PANTHER" id="PTHR11374:SF3">
    <property type="entry name" value="UDP-GLUCOSE 6-DEHYDROGENASE"/>
    <property type="match status" value="1"/>
</dbReference>
<dbReference type="PIRSF" id="PIRSF000124">
    <property type="entry name" value="UDPglc_GDPman_dh"/>
    <property type="match status" value="1"/>
</dbReference>
<feature type="binding site" evidence="9">
    <location>
        <begin position="308"/>
        <end position="311"/>
    </location>
    <ligand>
        <name>NAD(+)</name>
        <dbReference type="ChEBI" id="CHEBI:57540"/>
    </ligand>
</feature>
<evidence type="ECO:0000256" key="10">
    <source>
        <dbReference type="SAM" id="MobiDB-lite"/>
    </source>
</evidence>
<feature type="domain" description="UDP-glucose/GDP-mannose dehydrogenase C-terminal" evidence="11">
    <location>
        <begin position="364"/>
        <end position="507"/>
    </location>
</feature>
<dbReference type="InterPro" id="IPR036220">
    <property type="entry name" value="UDP-Glc/GDP-Man_DH_C_sf"/>
</dbReference>
<proteinExistence type="inferred from homology"/>
<dbReference type="Pfam" id="PF03721">
    <property type="entry name" value="UDPG_MGDP_dh_N"/>
    <property type="match status" value="1"/>
</dbReference>
<dbReference type="UniPathway" id="UPA00038">
    <property type="reaction ID" value="UER00491"/>
</dbReference>
<evidence type="ECO:0000256" key="8">
    <source>
        <dbReference type="PIRSR" id="PIRSR500133-1"/>
    </source>
</evidence>
<feature type="binding site" evidence="9">
    <location>
        <position position="61"/>
    </location>
    <ligand>
        <name>NAD(+)</name>
        <dbReference type="ChEBI" id="CHEBI:57540"/>
    </ligand>
</feature>
<feature type="binding site" evidence="9">
    <location>
        <begin position="121"/>
        <end position="125"/>
    </location>
    <ligand>
        <name>NAD(+)</name>
        <dbReference type="ChEBI" id="CHEBI:57540"/>
    </ligand>
</feature>
<keyword evidence="13" id="KW-1185">Reference proteome</keyword>
<dbReference type="Pfam" id="PF03720">
    <property type="entry name" value="UDPG_MGDP_dh_C"/>
    <property type="match status" value="1"/>
</dbReference>
<feature type="binding site" evidence="9">
    <location>
        <position position="197"/>
    </location>
    <ligand>
        <name>NAD(+)</name>
        <dbReference type="ChEBI" id="CHEBI:57540"/>
    </ligand>
</feature>
<evidence type="ECO:0000313" key="13">
    <source>
        <dbReference type="Proteomes" id="UP000800040"/>
    </source>
</evidence>
<dbReference type="InterPro" id="IPR001732">
    <property type="entry name" value="UDP-Glc/GDP-Man_DH_N"/>
</dbReference>
<feature type="region of interest" description="Disordered" evidence="10">
    <location>
        <begin position="1"/>
        <end position="24"/>
    </location>
</feature>
<comment type="pathway">
    <text evidence="1">Nucleotide-sugar biosynthesis; UDP-alpha-D-glucuronate biosynthesis; UDP-alpha-D-glucuronate from UDP-alpha-D-glucose: step 1/1.</text>
</comment>
<dbReference type="Proteomes" id="UP000800040">
    <property type="component" value="Unassembled WGS sequence"/>
</dbReference>
<evidence type="ECO:0000256" key="1">
    <source>
        <dbReference type="ARBA" id="ARBA00004701"/>
    </source>
</evidence>
<dbReference type="InterPro" id="IPR008927">
    <property type="entry name" value="6-PGluconate_DH-like_C_sf"/>
</dbReference>
<dbReference type="InterPro" id="IPR028356">
    <property type="entry name" value="UDPglc_DH_euk"/>
</dbReference>
<feature type="binding site" evidence="9">
    <location>
        <position position="378"/>
    </location>
    <ligand>
        <name>NAD(+)</name>
        <dbReference type="ChEBI" id="CHEBI:57540"/>
    </ligand>
</feature>
<dbReference type="GO" id="GO:0006024">
    <property type="term" value="P:glycosaminoglycan biosynthetic process"/>
    <property type="evidence" value="ECO:0007669"/>
    <property type="project" value="TreeGrafter"/>
</dbReference>
<dbReference type="FunFam" id="3.40.50.720:FF:000193">
    <property type="entry name" value="UDP-glucose 6-dehydrogenase"/>
    <property type="match status" value="1"/>
</dbReference>
<gene>
    <name evidence="12" type="ORF">BDW02DRAFT_565031</name>
</gene>
<name>A0A6A5KQU6_9PLEO</name>
<dbReference type="InterPro" id="IPR017476">
    <property type="entry name" value="UDP-Glc/GDP-Man"/>
</dbReference>
<evidence type="ECO:0000256" key="7">
    <source>
        <dbReference type="PIRNR" id="PIRNR000124"/>
    </source>
</evidence>
<evidence type="ECO:0000313" key="12">
    <source>
        <dbReference type="EMBL" id="KAF1838432.1"/>
    </source>
</evidence>
<dbReference type="OrthoDB" id="5059218at2759"/>
<dbReference type="EC" id="1.1.1.22" evidence="3 7"/>
<dbReference type="FunFam" id="3.40.50.720:FF:000032">
    <property type="entry name" value="UDP-glucose 6-dehydrogenase"/>
    <property type="match status" value="1"/>
</dbReference>
<dbReference type="SUPFAM" id="SSF52413">
    <property type="entry name" value="UDP-glucose/GDP-mannose dehydrogenase C-terminal domain"/>
    <property type="match status" value="1"/>
</dbReference>
<dbReference type="GO" id="GO:0003979">
    <property type="term" value="F:UDP-glucose 6-dehydrogenase activity"/>
    <property type="evidence" value="ECO:0007669"/>
    <property type="project" value="UniProtKB-EC"/>
</dbReference>
<dbReference type="GO" id="GO:0006065">
    <property type="term" value="P:UDP-glucuronate biosynthetic process"/>
    <property type="evidence" value="ECO:0007669"/>
    <property type="project" value="UniProtKB-UniPathway"/>
</dbReference>
<evidence type="ECO:0000256" key="5">
    <source>
        <dbReference type="ARBA" id="ARBA00023027"/>
    </source>
</evidence>
<comment type="catalytic activity">
    <reaction evidence="6 7">
        <text>UDP-alpha-D-glucose + 2 NAD(+) + H2O = UDP-alpha-D-glucuronate + 2 NADH + 3 H(+)</text>
        <dbReference type="Rhea" id="RHEA:23596"/>
        <dbReference type="ChEBI" id="CHEBI:15377"/>
        <dbReference type="ChEBI" id="CHEBI:15378"/>
        <dbReference type="ChEBI" id="CHEBI:57540"/>
        <dbReference type="ChEBI" id="CHEBI:57945"/>
        <dbReference type="ChEBI" id="CHEBI:58052"/>
        <dbReference type="ChEBI" id="CHEBI:58885"/>
        <dbReference type="EC" id="1.1.1.22"/>
    </reaction>
</comment>
<evidence type="ECO:0000256" key="9">
    <source>
        <dbReference type="PIRSR" id="PIRSR500133-3"/>
    </source>
</evidence>
<dbReference type="SUPFAM" id="SSF51735">
    <property type="entry name" value="NAD(P)-binding Rossmann-fold domains"/>
    <property type="match status" value="1"/>
</dbReference>
<dbReference type="NCBIfam" id="TIGR03026">
    <property type="entry name" value="NDP-sugDHase"/>
    <property type="match status" value="1"/>
</dbReference>
<evidence type="ECO:0000256" key="3">
    <source>
        <dbReference type="ARBA" id="ARBA00012954"/>
    </source>
</evidence>
<dbReference type="EMBL" id="ML975252">
    <property type="protein sequence ID" value="KAF1838432.1"/>
    <property type="molecule type" value="Genomic_DNA"/>
</dbReference>
<evidence type="ECO:0000256" key="2">
    <source>
        <dbReference type="ARBA" id="ARBA00006601"/>
    </source>
</evidence>
<dbReference type="InterPro" id="IPR014026">
    <property type="entry name" value="UDP-Glc/GDP-Man_DH_dimer"/>
</dbReference>
<feature type="binding site" evidence="9">
    <location>
        <begin position="162"/>
        <end position="163"/>
    </location>
    <ligand>
        <name>NAD(+)</name>
        <dbReference type="ChEBI" id="CHEBI:57540"/>
    </ligand>
</feature>